<proteinExistence type="predicted"/>
<evidence type="ECO:0000313" key="1">
    <source>
        <dbReference type="EMBL" id="RZS77909.1"/>
    </source>
</evidence>
<comment type="caution">
    <text evidence="1">The sequence shown here is derived from an EMBL/GenBank/DDBJ whole genome shotgun (WGS) entry which is preliminary data.</text>
</comment>
<dbReference type="Proteomes" id="UP000293638">
    <property type="component" value="Unassembled WGS sequence"/>
</dbReference>
<organism evidence="1 2">
    <name type="scientific">Motilibacter rhizosphaerae</name>
    <dbReference type="NCBI Taxonomy" id="598652"/>
    <lineage>
        <taxon>Bacteria</taxon>
        <taxon>Bacillati</taxon>
        <taxon>Actinomycetota</taxon>
        <taxon>Actinomycetes</taxon>
        <taxon>Motilibacterales</taxon>
        <taxon>Motilibacteraceae</taxon>
        <taxon>Motilibacter</taxon>
    </lineage>
</organism>
<accession>A0A4Q7N7F9</accession>
<keyword evidence="2" id="KW-1185">Reference proteome</keyword>
<name>A0A4Q7N7F9_9ACTN</name>
<protein>
    <submittedName>
        <fullName evidence="1">Uncharacterized protein</fullName>
    </submittedName>
</protein>
<gene>
    <name evidence="1" type="ORF">EV189_3947</name>
</gene>
<dbReference type="AlphaFoldDB" id="A0A4Q7N7F9"/>
<dbReference type="RefSeq" id="WP_130494665.1">
    <property type="nucleotide sequence ID" value="NZ_SGXD01000008.1"/>
</dbReference>
<dbReference type="EMBL" id="SGXD01000008">
    <property type="protein sequence ID" value="RZS77909.1"/>
    <property type="molecule type" value="Genomic_DNA"/>
</dbReference>
<sequence length="84" mass="8886">MDGPQPVDALHLDAIRTAVAMLGRANESDWHAVHELWAATGDGEQLELVMTLAAAAVALLGAAHPEGHTQELIGQVALQLASRW</sequence>
<reference evidence="1 2" key="1">
    <citation type="submission" date="2019-02" db="EMBL/GenBank/DDBJ databases">
        <title>Genomic Encyclopedia of Type Strains, Phase IV (KMG-IV): sequencing the most valuable type-strain genomes for metagenomic binning, comparative biology and taxonomic classification.</title>
        <authorList>
            <person name="Goeker M."/>
        </authorList>
    </citation>
    <scope>NUCLEOTIDE SEQUENCE [LARGE SCALE GENOMIC DNA]</scope>
    <source>
        <strain evidence="1 2">DSM 45622</strain>
    </source>
</reference>
<evidence type="ECO:0000313" key="2">
    <source>
        <dbReference type="Proteomes" id="UP000293638"/>
    </source>
</evidence>